<dbReference type="EMBL" id="WMBQ01000001">
    <property type="protein sequence ID" value="MTD94539.1"/>
    <property type="molecule type" value="Genomic_DNA"/>
</dbReference>
<organism evidence="1 2">
    <name type="scientific">Hyphomicrobium album</name>
    <dbReference type="NCBI Taxonomy" id="2665159"/>
    <lineage>
        <taxon>Bacteria</taxon>
        <taxon>Pseudomonadati</taxon>
        <taxon>Pseudomonadota</taxon>
        <taxon>Alphaproteobacteria</taxon>
        <taxon>Hyphomicrobiales</taxon>
        <taxon>Hyphomicrobiaceae</taxon>
        <taxon>Hyphomicrobium</taxon>
    </lineage>
</organism>
<dbReference type="AlphaFoldDB" id="A0A6I3KJG2"/>
<name>A0A6I3KJG2_9HYPH</name>
<evidence type="ECO:0000313" key="1">
    <source>
        <dbReference type="EMBL" id="MTD94539.1"/>
    </source>
</evidence>
<sequence length="71" mass="7638">MLTANGHTSVTHARCFRVGRDHEGHWVAIDKSGTCGGIFVSQEAALDYAAAETERRPGAVSVTTEPVELRI</sequence>
<gene>
    <name evidence="1" type="ORF">GIW81_09370</name>
</gene>
<keyword evidence="2" id="KW-1185">Reference proteome</keyword>
<proteinExistence type="predicted"/>
<reference evidence="1 2" key="1">
    <citation type="submission" date="2019-11" db="EMBL/GenBank/DDBJ databases">
        <title>Identification of a novel strain.</title>
        <authorList>
            <person name="Xu Q."/>
            <person name="Wang G."/>
        </authorList>
    </citation>
    <scope>NUCLEOTIDE SEQUENCE [LARGE SCALE GENOMIC DNA]</scope>
    <source>
        <strain evidence="2">xq</strain>
    </source>
</reference>
<accession>A0A6I3KJG2</accession>
<evidence type="ECO:0008006" key="3">
    <source>
        <dbReference type="Google" id="ProtNLM"/>
    </source>
</evidence>
<comment type="caution">
    <text evidence="1">The sequence shown here is derived from an EMBL/GenBank/DDBJ whole genome shotgun (WGS) entry which is preliminary data.</text>
</comment>
<evidence type="ECO:0000313" key="2">
    <source>
        <dbReference type="Proteomes" id="UP000440694"/>
    </source>
</evidence>
<dbReference type="Proteomes" id="UP000440694">
    <property type="component" value="Unassembled WGS sequence"/>
</dbReference>
<protein>
    <recommendedName>
        <fullName evidence="3">DUF2188 domain-containing protein</fullName>
    </recommendedName>
</protein>
<dbReference type="RefSeq" id="WP_154738952.1">
    <property type="nucleotide sequence ID" value="NZ_WMBQ01000001.1"/>
</dbReference>